<proteinExistence type="predicted"/>
<dbReference type="Pfam" id="PF01740">
    <property type="entry name" value="STAS"/>
    <property type="match status" value="1"/>
</dbReference>
<keyword evidence="4 9" id="KW-0812">Transmembrane</keyword>
<evidence type="ECO:0000313" key="13">
    <source>
        <dbReference type="Proteomes" id="UP000053617"/>
    </source>
</evidence>
<dbReference type="Pfam" id="PF00027">
    <property type="entry name" value="cNMP_binding"/>
    <property type="match status" value="1"/>
</dbReference>
<feature type="compositionally biased region" description="Low complexity" evidence="8">
    <location>
        <begin position="114"/>
        <end position="123"/>
    </location>
</feature>
<feature type="compositionally biased region" description="Basic and acidic residues" evidence="8">
    <location>
        <begin position="142"/>
        <end position="152"/>
    </location>
</feature>
<dbReference type="STRING" id="1442369.A0A0D2HCI3"/>
<dbReference type="InterPro" id="IPR011547">
    <property type="entry name" value="SLC26A/SulP_dom"/>
</dbReference>
<feature type="transmembrane region" description="Helical" evidence="9">
    <location>
        <begin position="603"/>
        <end position="636"/>
    </location>
</feature>
<dbReference type="AlphaFoldDB" id="A0A0D2HCI3"/>
<feature type="compositionally biased region" description="Polar residues" evidence="8">
    <location>
        <begin position="181"/>
        <end position="195"/>
    </location>
</feature>
<dbReference type="SUPFAM" id="SSF52091">
    <property type="entry name" value="SpoIIaa-like"/>
    <property type="match status" value="1"/>
</dbReference>
<dbReference type="InterPro" id="IPR014710">
    <property type="entry name" value="RmlC-like_jellyroll"/>
</dbReference>
<dbReference type="FunFam" id="2.60.120.10:FF:000141">
    <property type="entry name" value="Sulfate transporter family protein"/>
    <property type="match status" value="1"/>
</dbReference>
<feature type="transmembrane region" description="Helical" evidence="9">
    <location>
        <begin position="358"/>
        <end position="380"/>
    </location>
</feature>
<dbReference type="SUPFAM" id="SSF51206">
    <property type="entry name" value="cAMP-binding domain-like"/>
    <property type="match status" value="1"/>
</dbReference>
<dbReference type="Proteomes" id="UP000053617">
    <property type="component" value="Unassembled WGS sequence"/>
</dbReference>
<dbReference type="FunFam" id="3.30.750.24:FF:000012">
    <property type="entry name" value="Sulfate transporter family protein"/>
    <property type="match status" value="1"/>
</dbReference>
<evidence type="ECO:0000256" key="1">
    <source>
        <dbReference type="ARBA" id="ARBA00004128"/>
    </source>
</evidence>
<dbReference type="Gene3D" id="3.30.750.24">
    <property type="entry name" value="STAS domain"/>
    <property type="match status" value="1"/>
</dbReference>
<dbReference type="SMART" id="SM00100">
    <property type="entry name" value="cNMP"/>
    <property type="match status" value="1"/>
</dbReference>
<accession>A0A0D2HCI3</accession>
<dbReference type="CDD" id="cd07042">
    <property type="entry name" value="STAS_SulP_like_sulfate_transporter"/>
    <property type="match status" value="1"/>
</dbReference>
<dbReference type="OrthoDB" id="409725at2759"/>
<dbReference type="RefSeq" id="XP_013275294.1">
    <property type="nucleotide sequence ID" value="XM_013419840.1"/>
</dbReference>
<dbReference type="GO" id="GO:0000329">
    <property type="term" value="C:fungal-type vacuole membrane"/>
    <property type="evidence" value="ECO:0007669"/>
    <property type="project" value="EnsemblFungi"/>
</dbReference>
<feature type="transmembrane region" description="Helical" evidence="9">
    <location>
        <begin position="465"/>
        <end position="483"/>
    </location>
</feature>
<dbReference type="InterPro" id="IPR036513">
    <property type="entry name" value="STAS_dom_sf"/>
</dbReference>
<keyword evidence="2" id="KW-0813">Transport</keyword>
<evidence type="ECO:0000256" key="5">
    <source>
        <dbReference type="ARBA" id="ARBA00022970"/>
    </source>
</evidence>
<dbReference type="InterPro" id="IPR052706">
    <property type="entry name" value="Membrane-Transporter-like"/>
</dbReference>
<dbReference type="GO" id="GO:0015174">
    <property type="term" value="F:basic amino acid transmembrane transporter activity"/>
    <property type="evidence" value="ECO:0007669"/>
    <property type="project" value="EnsemblFungi"/>
</dbReference>
<dbReference type="Gene3D" id="2.60.120.10">
    <property type="entry name" value="Jelly Rolls"/>
    <property type="match status" value="1"/>
</dbReference>
<gene>
    <name evidence="12" type="ORF">Z518_02814</name>
</gene>
<feature type="transmembrane region" description="Helical" evidence="9">
    <location>
        <begin position="563"/>
        <end position="583"/>
    </location>
</feature>
<dbReference type="EMBL" id="KN847476">
    <property type="protein sequence ID" value="KIX08158.1"/>
    <property type="molecule type" value="Genomic_DNA"/>
</dbReference>
<feature type="region of interest" description="Disordered" evidence="8">
    <location>
        <begin position="110"/>
        <end position="152"/>
    </location>
</feature>
<keyword evidence="6 9" id="KW-1133">Transmembrane helix</keyword>
<dbReference type="VEuPathDB" id="FungiDB:Z518_02814"/>
<name>A0A0D2HCI3_9EURO</name>
<protein>
    <recommendedName>
        <fullName evidence="14">Sulfate transporter family protein</fullName>
    </recommendedName>
</protein>
<feature type="domain" description="STAS" evidence="11">
    <location>
        <begin position="726"/>
        <end position="836"/>
    </location>
</feature>
<evidence type="ECO:0000256" key="8">
    <source>
        <dbReference type="SAM" id="MobiDB-lite"/>
    </source>
</evidence>
<dbReference type="GO" id="GO:0034490">
    <property type="term" value="P:basic amino acid transmembrane import into vacuole"/>
    <property type="evidence" value="ECO:0007669"/>
    <property type="project" value="EnsemblFungi"/>
</dbReference>
<feature type="compositionally biased region" description="Polar residues" evidence="8">
    <location>
        <begin position="1"/>
        <end position="19"/>
    </location>
</feature>
<sequence length="1057" mass="116059">MTTTSTTGKQHARHSSNLSKGRPAPMPASPSRKSDRSIDESNPLAITDRPHKHRSRASSTSSQPAARTPTRSFYHRSFHGQLDPAQYSSSAGLRAQTAELAAFALSDNASYIGSSPRSSSPLSDGGYPNAIQEVSEPVSPEGSEHEPAGDPRVSELTMMIQNQNEEEEQQTTDVDKIITDRASSSGVARPTQPNERTGLLDDGKASMQYGQLGDIERQDSDDDGIGQKWKAASARVRPCCYALAHPKTWNARKIYHEVIVHPVSLFPAVFLGLLLNILDALSYGMILFPLGSEIFDSLGSDGIAIFYVSTIVSQVVYSSGGSIFRGGIGSEMIEVVPFFHKMAFTILQKVGEENPKSVLATTILSFATSAVVTGVVFFLMGACKLGSLIGFFPRHILIGCIGGVGWFLVATGIEVSARLSGSLEYDLDTLKQLVREDTIFLWIIPLSLAVILLIVQRFVKSNLLVGGYFLSVAAIFYLFKLALDIPMDTLRSRGWVFDPPPAGNPWYHFYTLYDFKAVHWGALADTIPAMFALTFFGVLHVPINVPALGISTGEDNLNVDRELIAHGVSNCVSGLLGSVQNYLVYTNSLLFMDSGGNDRLAGLLLAAGTFGILLAGPVIIGYIPIMVVGALIFLLGIELLEEALVGTWGKVHKLEYATIVIIVVTMGVWDFVIGILVGILLAALSFVVQTSRRTAIRATYSGQVAKSLVRRPPVQLKFLKETGQQIFLIKLAGFLFFGTVVGVENRIRALLAEDSFRNRPLRFLILDMGHINGIDFSAAEAFARINRLLQKRGVELIVSSLDVNGEIGQALQNVGLFAAGSEVEIFTDLNVALEHCENKLLTALYRQQEHRRSKRVAAHLDVPRTKGQELSQSYKAEFMGSSPRRNLLHQVAQTTLDEDTSNMGKWQSFKQPLPLLLQIFADLSDKNEDFWYRAMGYFERVTFPQGSILFNVGDQPNGFYMLEEGILRADYDLPQGKYSELIVAGRPCGELPFFSQTSRTATMVAEKDCVCWKLDGKRWHEMQAQDPDVAQELLIISLKLTKERMDAITSYILTTAG</sequence>
<dbReference type="GeneID" id="25290885"/>
<reference evidence="12 13" key="1">
    <citation type="submission" date="2015-01" db="EMBL/GenBank/DDBJ databases">
        <title>The Genome Sequence of Rhinocladiella mackenzie CBS 650.93.</title>
        <authorList>
            <consortium name="The Broad Institute Genomics Platform"/>
            <person name="Cuomo C."/>
            <person name="de Hoog S."/>
            <person name="Gorbushina A."/>
            <person name="Stielow B."/>
            <person name="Teixiera M."/>
            <person name="Abouelleil A."/>
            <person name="Chapman S.B."/>
            <person name="Priest M."/>
            <person name="Young S.K."/>
            <person name="Wortman J."/>
            <person name="Nusbaum C."/>
            <person name="Birren B."/>
        </authorList>
    </citation>
    <scope>NUCLEOTIDE SEQUENCE [LARGE SCALE GENOMIC DNA]</scope>
    <source>
        <strain evidence="12 13">CBS 650.93</strain>
    </source>
</reference>
<feature type="transmembrane region" description="Helical" evidence="9">
    <location>
        <begin position="392"/>
        <end position="413"/>
    </location>
</feature>
<feature type="transmembrane region" description="Helical" evidence="9">
    <location>
        <begin position="656"/>
        <end position="688"/>
    </location>
</feature>
<evidence type="ECO:0000256" key="2">
    <source>
        <dbReference type="ARBA" id="ARBA00022448"/>
    </source>
</evidence>
<dbReference type="InterPro" id="IPR000595">
    <property type="entry name" value="cNMP-bd_dom"/>
</dbReference>
<dbReference type="InterPro" id="IPR002645">
    <property type="entry name" value="STAS_dom"/>
</dbReference>
<keyword evidence="5" id="KW-0029">Amino-acid transport</keyword>
<dbReference type="PANTHER" id="PTHR43310">
    <property type="entry name" value="SULFATE TRANSPORTER YBAR-RELATED"/>
    <property type="match status" value="1"/>
</dbReference>
<evidence type="ECO:0000256" key="4">
    <source>
        <dbReference type="ARBA" id="ARBA00022692"/>
    </source>
</evidence>
<feature type="compositionally biased region" description="Polar residues" evidence="8">
    <location>
        <begin position="57"/>
        <end position="71"/>
    </location>
</feature>
<feature type="transmembrane region" description="Helical" evidence="9">
    <location>
        <begin position="258"/>
        <end position="278"/>
    </location>
</feature>
<evidence type="ECO:0000256" key="6">
    <source>
        <dbReference type="ARBA" id="ARBA00022989"/>
    </source>
</evidence>
<evidence type="ECO:0000259" key="10">
    <source>
        <dbReference type="PROSITE" id="PS50042"/>
    </source>
</evidence>
<dbReference type="GO" id="GO:0034618">
    <property type="term" value="F:arginine binding"/>
    <property type="evidence" value="ECO:0007669"/>
    <property type="project" value="EnsemblFungi"/>
</dbReference>
<dbReference type="Pfam" id="PF00916">
    <property type="entry name" value="Sulfate_transp"/>
    <property type="match status" value="1"/>
</dbReference>
<evidence type="ECO:0000256" key="3">
    <source>
        <dbReference type="ARBA" id="ARBA00022554"/>
    </source>
</evidence>
<organism evidence="12 13">
    <name type="scientific">Rhinocladiella mackenziei CBS 650.93</name>
    <dbReference type="NCBI Taxonomy" id="1442369"/>
    <lineage>
        <taxon>Eukaryota</taxon>
        <taxon>Fungi</taxon>
        <taxon>Dikarya</taxon>
        <taxon>Ascomycota</taxon>
        <taxon>Pezizomycotina</taxon>
        <taxon>Eurotiomycetes</taxon>
        <taxon>Chaetothyriomycetidae</taxon>
        <taxon>Chaetothyriales</taxon>
        <taxon>Herpotrichiellaceae</taxon>
        <taxon>Rhinocladiella</taxon>
    </lineage>
</organism>
<evidence type="ECO:0000313" key="12">
    <source>
        <dbReference type="EMBL" id="KIX08158.1"/>
    </source>
</evidence>
<dbReference type="HOGENOM" id="CLU_003182_0_2_1"/>
<feature type="domain" description="Cyclic nucleotide-binding" evidence="10">
    <location>
        <begin position="938"/>
        <end position="1022"/>
    </location>
</feature>
<feature type="transmembrane region" description="Helical" evidence="9">
    <location>
        <begin position="726"/>
        <end position="743"/>
    </location>
</feature>
<dbReference type="PROSITE" id="PS50801">
    <property type="entry name" value="STAS"/>
    <property type="match status" value="1"/>
</dbReference>
<feature type="region of interest" description="Disordered" evidence="8">
    <location>
        <begin position="1"/>
        <end position="92"/>
    </location>
</feature>
<feature type="transmembrane region" description="Helical" evidence="9">
    <location>
        <begin position="522"/>
        <end position="543"/>
    </location>
</feature>
<dbReference type="InterPro" id="IPR018490">
    <property type="entry name" value="cNMP-bd_dom_sf"/>
</dbReference>
<feature type="transmembrane region" description="Helical" evidence="9">
    <location>
        <begin position="439"/>
        <end position="459"/>
    </location>
</feature>
<evidence type="ECO:0000259" key="11">
    <source>
        <dbReference type="PROSITE" id="PS50801"/>
    </source>
</evidence>
<keyword evidence="13" id="KW-1185">Reference proteome</keyword>
<keyword evidence="3" id="KW-0926">Vacuole</keyword>
<keyword evidence="7 9" id="KW-0472">Membrane</keyword>
<feature type="region of interest" description="Disordered" evidence="8">
    <location>
        <begin position="181"/>
        <end position="203"/>
    </location>
</feature>
<dbReference type="CDD" id="cd00038">
    <property type="entry name" value="CAP_ED"/>
    <property type="match status" value="1"/>
</dbReference>
<dbReference type="PROSITE" id="PS50042">
    <property type="entry name" value="CNMP_BINDING_3"/>
    <property type="match status" value="1"/>
</dbReference>
<dbReference type="PANTHER" id="PTHR43310:SF4">
    <property type="entry name" value="AFR304WP"/>
    <property type="match status" value="1"/>
</dbReference>
<evidence type="ECO:0000256" key="9">
    <source>
        <dbReference type="SAM" id="Phobius"/>
    </source>
</evidence>
<evidence type="ECO:0008006" key="14">
    <source>
        <dbReference type="Google" id="ProtNLM"/>
    </source>
</evidence>
<comment type="subcellular location">
    <subcellularLocation>
        <location evidence="1">Vacuole membrane</location>
        <topology evidence="1">Multi-pass membrane protein</topology>
    </subcellularLocation>
</comment>
<evidence type="ECO:0000256" key="7">
    <source>
        <dbReference type="ARBA" id="ARBA00023136"/>
    </source>
</evidence>